<feature type="compositionally biased region" description="Basic and acidic residues" evidence="1">
    <location>
        <begin position="63"/>
        <end position="75"/>
    </location>
</feature>
<name>A0AAD7T125_9TELE</name>
<comment type="caution">
    <text evidence="2">The sequence shown here is derived from an EMBL/GenBank/DDBJ whole genome shotgun (WGS) entry which is preliminary data.</text>
</comment>
<evidence type="ECO:0000313" key="2">
    <source>
        <dbReference type="EMBL" id="KAJ8411862.1"/>
    </source>
</evidence>
<dbReference type="AlphaFoldDB" id="A0AAD7T125"/>
<keyword evidence="3" id="KW-1185">Reference proteome</keyword>
<evidence type="ECO:0000313" key="3">
    <source>
        <dbReference type="Proteomes" id="UP001221898"/>
    </source>
</evidence>
<evidence type="ECO:0000256" key="1">
    <source>
        <dbReference type="SAM" id="MobiDB-lite"/>
    </source>
</evidence>
<sequence length="115" mass="12630">MRAEMGPFIIRCSAGQRTHARGRISLLQSAWTRSAHTAEYTAKQPACNSREIVWEEANPSHALRGEGQREEDFSRGRVQANTAGGLLACQRPCRALAGAAEVKYPPGARAYHQPQ</sequence>
<protein>
    <submittedName>
        <fullName evidence="2">Uncharacterized protein</fullName>
    </submittedName>
</protein>
<dbReference type="Proteomes" id="UP001221898">
    <property type="component" value="Unassembled WGS sequence"/>
</dbReference>
<gene>
    <name evidence="2" type="ORF">AAFF_G00155000</name>
</gene>
<dbReference type="EMBL" id="JAINUG010000021">
    <property type="protein sequence ID" value="KAJ8411862.1"/>
    <property type="molecule type" value="Genomic_DNA"/>
</dbReference>
<organism evidence="2 3">
    <name type="scientific">Aldrovandia affinis</name>
    <dbReference type="NCBI Taxonomy" id="143900"/>
    <lineage>
        <taxon>Eukaryota</taxon>
        <taxon>Metazoa</taxon>
        <taxon>Chordata</taxon>
        <taxon>Craniata</taxon>
        <taxon>Vertebrata</taxon>
        <taxon>Euteleostomi</taxon>
        <taxon>Actinopterygii</taxon>
        <taxon>Neopterygii</taxon>
        <taxon>Teleostei</taxon>
        <taxon>Notacanthiformes</taxon>
        <taxon>Halosauridae</taxon>
        <taxon>Aldrovandia</taxon>
    </lineage>
</organism>
<accession>A0AAD7T125</accession>
<proteinExistence type="predicted"/>
<reference evidence="2" key="1">
    <citation type="journal article" date="2023" name="Science">
        <title>Genome structures resolve the early diversification of teleost fishes.</title>
        <authorList>
            <person name="Parey E."/>
            <person name="Louis A."/>
            <person name="Montfort J."/>
            <person name="Bouchez O."/>
            <person name="Roques C."/>
            <person name="Iampietro C."/>
            <person name="Lluch J."/>
            <person name="Castinel A."/>
            <person name="Donnadieu C."/>
            <person name="Desvignes T."/>
            <person name="Floi Bucao C."/>
            <person name="Jouanno E."/>
            <person name="Wen M."/>
            <person name="Mejri S."/>
            <person name="Dirks R."/>
            <person name="Jansen H."/>
            <person name="Henkel C."/>
            <person name="Chen W.J."/>
            <person name="Zahm M."/>
            <person name="Cabau C."/>
            <person name="Klopp C."/>
            <person name="Thompson A.W."/>
            <person name="Robinson-Rechavi M."/>
            <person name="Braasch I."/>
            <person name="Lecointre G."/>
            <person name="Bobe J."/>
            <person name="Postlethwait J.H."/>
            <person name="Berthelot C."/>
            <person name="Roest Crollius H."/>
            <person name="Guiguen Y."/>
        </authorList>
    </citation>
    <scope>NUCLEOTIDE SEQUENCE</scope>
    <source>
        <strain evidence="2">NC1722</strain>
    </source>
</reference>
<feature type="region of interest" description="Disordered" evidence="1">
    <location>
        <begin position="58"/>
        <end position="77"/>
    </location>
</feature>